<dbReference type="Gene3D" id="1.10.150.590">
    <property type="entry name" value="Dinitrogenase iron-molybdenum cofactor, N-terminal"/>
    <property type="match status" value="1"/>
</dbReference>
<dbReference type="EMBL" id="CP016346">
    <property type="protein sequence ID" value="ANQ15578.1"/>
    <property type="molecule type" value="Genomic_DNA"/>
</dbReference>
<sequence>MNEEITPSVALRIALAAKSLPNIDVSGLLGLLVQHVSAPLTETELMRISPKAFRLLILSLDGEQTRKDISHAYTILTSTEIGDVEPPRVTPSVSLDGPKLTVALTSNQGEMVNGHYGSCLRILIYEVNETEFQLIQVSEVNREWQGEERALHLVELIKGCQILFTLSIGGPAAARVTRANVHPIKRPQAVEAKTVMEELQVMLANTPPPWIQKLLGTYVPQHHGEPAYE</sequence>
<evidence type="ECO:0000313" key="6">
    <source>
        <dbReference type="Proteomes" id="UP000092741"/>
    </source>
</evidence>
<organism evidence="5 6">
    <name type="scientific">Vibrio natriegens NBRC 15636 = ATCC 14048 = DSM 759</name>
    <dbReference type="NCBI Taxonomy" id="1219067"/>
    <lineage>
        <taxon>Bacteria</taxon>
        <taxon>Pseudomonadati</taxon>
        <taxon>Pseudomonadota</taxon>
        <taxon>Gammaproteobacteria</taxon>
        <taxon>Vibrionales</taxon>
        <taxon>Vibrionaceae</taxon>
        <taxon>Vibrio</taxon>
    </lineage>
</organism>
<accession>A0AAN1CYR7</accession>
<dbReference type="Proteomes" id="UP000092741">
    <property type="component" value="Chromosome 2"/>
</dbReference>
<gene>
    <name evidence="5" type="ORF">BA890_23050</name>
</gene>
<comment type="similarity">
    <text evidence="1">Belongs to the NifX/NifY family.</text>
</comment>
<keyword evidence="2" id="KW-0535">Nitrogen fixation</keyword>
<name>A0AAN1CYR7_VIBNA</name>
<dbReference type="RefSeq" id="WP_020333811.1">
    <property type="nucleotide sequence ID" value="NZ_ATFJ01000012.1"/>
</dbReference>
<feature type="domain" description="Dinitrogenase iron-molybdenum cofactor biosynthesis" evidence="3">
    <location>
        <begin position="109"/>
        <end position="200"/>
    </location>
</feature>
<dbReference type="InterPro" id="IPR036105">
    <property type="entry name" value="DiNase_FeMo-co_biosyn_sf"/>
</dbReference>
<proteinExistence type="inferred from homology"/>
<evidence type="ECO:0000313" key="5">
    <source>
        <dbReference type="EMBL" id="ANQ15578.1"/>
    </source>
</evidence>
<dbReference type="GeneID" id="70914967"/>
<evidence type="ECO:0000259" key="3">
    <source>
        <dbReference type="Pfam" id="PF02579"/>
    </source>
</evidence>
<dbReference type="PANTHER" id="PTHR33937:SF1">
    <property type="entry name" value="IRON-MOLIBDENUM COFACTOR PROCESSING PROTEIN"/>
    <property type="match status" value="1"/>
</dbReference>
<dbReference type="KEGG" id="vna:PN96_19205"/>
<reference evidence="5 6" key="1">
    <citation type="submission" date="2016-07" db="EMBL/GenBank/DDBJ databases">
        <title>Developing Vibrio natriegens as a novel, fast-growing host for biotechnology.</title>
        <authorList>
            <person name="Weinstock M.T."/>
            <person name="Hesek E.D."/>
            <person name="Wilson C.M."/>
            <person name="Gibson D.G."/>
        </authorList>
    </citation>
    <scope>NUCLEOTIDE SEQUENCE [LARGE SCALE GENOMIC DNA]</scope>
    <source>
        <strain evidence="5 6">ATCC 14048</strain>
    </source>
</reference>
<dbReference type="Pfam" id="PF02579">
    <property type="entry name" value="Nitro_FeMo-Co"/>
    <property type="match status" value="1"/>
</dbReference>
<evidence type="ECO:0000256" key="2">
    <source>
        <dbReference type="ARBA" id="ARBA00023231"/>
    </source>
</evidence>
<dbReference type="AlphaFoldDB" id="A0AAN1CYR7"/>
<evidence type="ECO:0000259" key="4">
    <source>
        <dbReference type="Pfam" id="PF16844"/>
    </source>
</evidence>
<dbReference type="InterPro" id="IPR038127">
    <property type="entry name" value="NafY_N_sf"/>
</dbReference>
<dbReference type="CDD" id="cd00853">
    <property type="entry name" value="NifX"/>
    <property type="match status" value="1"/>
</dbReference>
<dbReference type="SUPFAM" id="SSF53146">
    <property type="entry name" value="Nitrogenase accessory factor-like"/>
    <property type="match status" value="1"/>
</dbReference>
<dbReference type="InterPro" id="IPR051840">
    <property type="entry name" value="NifX/NifY_domain"/>
</dbReference>
<dbReference type="InterPro" id="IPR031763">
    <property type="entry name" value="NafY_N"/>
</dbReference>
<dbReference type="Pfam" id="PF16844">
    <property type="entry name" value="DIMCO_N"/>
    <property type="match status" value="1"/>
</dbReference>
<protein>
    <submittedName>
        <fullName evidence="5">Dinitrogenase iron-molybdenum cofactor</fullName>
    </submittedName>
</protein>
<dbReference type="Gene3D" id="3.30.420.130">
    <property type="entry name" value="Dinitrogenase iron-molybdenum cofactor biosynthesis domain"/>
    <property type="match status" value="1"/>
</dbReference>
<feature type="domain" description="Dinitrogenase iron-molybdenum cofactor N-terminal" evidence="4">
    <location>
        <begin position="5"/>
        <end position="73"/>
    </location>
</feature>
<dbReference type="InterPro" id="IPR003731">
    <property type="entry name" value="Di-Nase_FeMo-co_biosynth"/>
</dbReference>
<keyword evidence="6" id="KW-1185">Reference proteome</keyword>
<dbReference type="InterPro" id="IPR034169">
    <property type="entry name" value="NifX-like"/>
</dbReference>
<dbReference type="PANTHER" id="PTHR33937">
    <property type="entry name" value="IRON-MOLYBDENUM PROTEIN-RELATED-RELATED"/>
    <property type="match status" value="1"/>
</dbReference>
<evidence type="ECO:0000256" key="1">
    <source>
        <dbReference type="ARBA" id="ARBA00010285"/>
    </source>
</evidence>